<feature type="region of interest" description="Disordered" evidence="2">
    <location>
        <begin position="255"/>
        <end position="274"/>
    </location>
</feature>
<proteinExistence type="predicted"/>
<evidence type="ECO:0000256" key="1">
    <source>
        <dbReference type="SAM" id="Coils"/>
    </source>
</evidence>
<dbReference type="EMBL" id="ON366508">
    <property type="protein sequence ID" value="UTJ93942.1"/>
    <property type="molecule type" value="Viral_cRNA"/>
</dbReference>
<feature type="coiled-coil region" evidence="1">
    <location>
        <begin position="192"/>
        <end position="226"/>
    </location>
</feature>
<keyword evidence="4" id="KW-1185">Reference proteome</keyword>
<feature type="region of interest" description="Disordered" evidence="2">
    <location>
        <begin position="478"/>
        <end position="506"/>
    </location>
</feature>
<evidence type="ECO:0000313" key="3">
    <source>
        <dbReference type="EMBL" id="UTJ93942.1"/>
    </source>
</evidence>
<feature type="compositionally biased region" description="Polar residues" evidence="2">
    <location>
        <begin position="494"/>
        <end position="506"/>
    </location>
</feature>
<sequence>MSQVKMISVSKKLMIESQSSNGKCYLRLLTLLPNFLTCEGKYLEEAIIVMFAALEKNPRGIDVLPFFWICNKIMSGTWNYDPKKNEDEIQQVNNSEFMQTLFDSQMRYSWEEIGGVQHISWYVNTGVNDPAVWNEMGYSARYVLCMLINPGSRIGSEMNFSGLFDRIRDEAINEYNEKQDQGFYDSGLASENEELRSNLDDRHREIEMLNIQMRDLQKKLSATSNHRRSPQLDKETIDNFANLLKTQKKLGCIAEEDSTEPLTPNDSSSVSSRYNRKFMPHGTVLNTSIKEDDSGDDVASTITIQPLEKAQKNVVVGYQKTKSMMVRENKVYQRIGAINGLANPFHSHRLNFLCHLETAMKSVQVRKDHYSQFDILLWISKHKSQTPSQELLYQVISYTFDFEELIVIANPYKLPFLEVGMKITDNMLAKCFNLIRLEFKTLWFEKMKSLIVPDFHNEFLKYKEDELTTSSQKSKHVEFVKEDRKQGNGRGSSVKRNGSSVFSILR</sequence>
<evidence type="ECO:0000313" key="4">
    <source>
        <dbReference type="Proteomes" id="UP001253137"/>
    </source>
</evidence>
<reference evidence="3 4" key="1">
    <citation type="journal article" date="2022" name="Viruses">
        <title>Discovery and Genomic Function of a Novel Rice Dwarf-Associated Bunya-like Virus.</title>
        <authorList>
            <person name="Wang D."/>
            <person name="Fu S."/>
            <person name="Wu H."/>
            <person name="Cao M."/>
            <person name="Liu L."/>
            <person name="Zhou X."/>
            <person name="Wu J."/>
        </authorList>
    </citation>
    <scope>NUCLEOTIDE SEQUENCE [LARGE SCALE GENOMIC DNA]</scope>
</reference>
<organism evidence="3 4">
    <name type="scientific">Rice dwarf-associated bunya-like virus</name>
    <dbReference type="NCBI Taxonomy" id="2963305"/>
    <lineage>
        <taxon>Viruses</taxon>
        <taxon>Riboviria</taxon>
        <taxon>Orthornavirae</taxon>
        <taxon>Negarnaviricota</taxon>
        <taxon>Polyploviricotina</taxon>
        <taxon>Bunyaviricetes</taxon>
        <taxon>Hareavirales</taxon>
        <taxon>Discoviridae</taxon>
        <taxon>Orthodiscovirus</taxon>
        <taxon>Orthodiscovirus oryzae</taxon>
    </lineage>
</organism>
<evidence type="ECO:0000256" key="2">
    <source>
        <dbReference type="SAM" id="MobiDB-lite"/>
    </source>
</evidence>
<dbReference type="Proteomes" id="UP001253137">
    <property type="component" value="Genome"/>
</dbReference>
<accession>A0AAE9MRE6</accession>
<name>A0AAE9MRE6_9VIRU</name>
<protein>
    <submittedName>
        <fullName evidence="3">Nonstructural protein</fullName>
    </submittedName>
</protein>
<keyword evidence="1" id="KW-0175">Coiled coil</keyword>
<feature type="compositionally biased region" description="Polar residues" evidence="2">
    <location>
        <begin position="260"/>
        <end position="273"/>
    </location>
</feature>